<keyword evidence="2" id="KW-1185">Reference proteome</keyword>
<protein>
    <submittedName>
        <fullName evidence="1">Uncharacterized protein</fullName>
    </submittedName>
</protein>
<sequence>MDRVHFLRSPNRSRCHGGGRGLQWEGMWPKPTLPSFSGIVLPLAGGGSDPIHAIHCPDCSDLQRKAGEVWLRSSQSNYSTGQAVCLNWNVVSFYPFCILTKGRGRFQSRKTQYFFLGGGLSLGGKTA</sequence>
<comment type="caution">
    <text evidence="1">The sequence shown here is derived from an EMBL/GenBank/DDBJ whole genome shotgun (WGS) entry which is preliminary data.</text>
</comment>
<reference evidence="1" key="1">
    <citation type="submission" date="2021-08" db="EMBL/GenBank/DDBJ databases">
        <title>The first chromosome-level gecko genome reveals the dynamic sex chromosomes of Neotropical dwarf geckos (Sphaerodactylidae: Sphaerodactylus).</title>
        <authorList>
            <person name="Pinto B.J."/>
            <person name="Keating S.E."/>
            <person name="Gamble T."/>
        </authorList>
    </citation>
    <scope>NUCLEOTIDE SEQUENCE</scope>
    <source>
        <strain evidence="1">TG3544</strain>
    </source>
</reference>
<evidence type="ECO:0000313" key="2">
    <source>
        <dbReference type="Proteomes" id="UP000827872"/>
    </source>
</evidence>
<accession>A0ACB8G5W3</accession>
<proteinExistence type="predicted"/>
<gene>
    <name evidence="1" type="ORF">K3G42_032377</name>
</gene>
<dbReference type="EMBL" id="CM037615">
    <property type="protein sequence ID" value="KAH8014885.1"/>
    <property type="molecule type" value="Genomic_DNA"/>
</dbReference>
<name>A0ACB8G5W3_9SAUR</name>
<organism evidence="1 2">
    <name type="scientific">Sphaerodactylus townsendi</name>
    <dbReference type="NCBI Taxonomy" id="933632"/>
    <lineage>
        <taxon>Eukaryota</taxon>
        <taxon>Metazoa</taxon>
        <taxon>Chordata</taxon>
        <taxon>Craniata</taxon>
        <taxon>Vertebrata</taxon>
        <taxon>Euteleostomi</taxon>
        <taxon>Lepidosauria</taxon>
        <taxon>Squamata</taxon>
        <taxon>Bifurcata</taxon>
        <taxon>Gekkota</taxon>
        <taxon>Sphaerodactylidae</taxon>
        <taxon>Sphaerodactylus</taxon>
    </lineage>
</organism>
<evidence type="ECO:0000313" key="1">
    <source>
        <dbReference type="EMBL" id="KAH8014885.1"/>
    </source>
</evidence>
<dbReference type="Proteomes" id="UP000827872">
    <property type="component" value="Linkage Group LG02"/>
</dbReference>